<dbReference type="RefSeq" id="WP_038604326.1">
    <property type="nucleotide sequence ID" value="NZ_CP008944.1"/>
</dbReference>
<dbReference type="PANTHER" id="PTHR48100">
    <property type="entry name" value="BROAD-SPECIFICITY PHOSPHATASE YOR283W-RELATED"/>
    <property type="match status" value="1"/>
</dbReference>
<dbReference type="InterPro" id="IPR013078">
    <property type="entry name" value="His_Pase_superF_clade-1"/>
</dbReference>
<name>A0ABM5QLG4_9CORY</name>
<dbReference type="SMART" id="SM00855">
    <property type="entry name" value="PGAM"/>
    <property type="match status" value="1"/>
</dbReference>
<protein>
    <recommendedName>
        <fullName evidence="3">Phosphoglycerate mutase</fullName>
    </recommendedName>
</protein>
<dbReference type="SUPFAM" id="SSF53254">
    <property type="entry name" value="Phosphoglycerate mutase-like"/>
    <property type="match status" value="1"/>
</dbReference>
<proteinExistence type="predicted"/>
<evidence type="ECO:0000313" key="2">
    <source>
        <dbReference type="Proteomes" id="UP000028504"/>
    </source>
</evidence>
<accession>A0ABM5QLG4</accession>
<gene>
    <name evidence="1" type="ORF">CATYP_01685</name>
</gene>
<dbReference type="Pfam" id="PF00300">
    <property type="entry name" value="His_Phos_1"/>
    <property type="match status" value="1"/>
</dbReference>
<dbReference type="PANTHER" id="PTHR48100:SF51">
    <property type="entry name" value="PHOSPHOGLYCERATE MUTASE"/>
    <property type="match status" value="1"/>
</dbReference>
<dbReference type="EMBL" id="CP008944">
    <property type="protein sequence ID" value="AIG63602.1"/>
    <property type="molecule type" value="Genomic_DNA"/>
</dbReference>
<dbReference type="Gene3D" id="3.40.50.1240">
    <property type="entry name" value="Phosphoglycerate mutase-like"/>
    <property type="match status" value="1"/>
</dbReference>
<dbReference type="InterPro" id="IPR050275">
    <property type="entry name" value="PGM_Phosphatase"/>
</dbReference>
<dbReference type="InterPro" id="IPR029033">
    <property type="entry name" value="His_PPase_superfam"/>
</dbReference>
<dbReference type="CDD" id="cd07067">
    <property type="entry name" value="HP_PGM_like"/>
    <property type="match status" value="1"/>
</dbReference>
<evidence type="ECO:0000313" key="1">
    <source>
        <dbReference type="EMBL" id="AIG63602.1"/>
    </source>
</evidence>
<sequence length="202" mass="22638">MTRTIVHLVRHGEVYNPEWLLYGRLPGFELSARGQCQAARTAQALRGHDVTVLGCSPLTRTRQTAAPIARVTGLEPEPDDLLLEAGNRFEGLRTKGWRSQLFNPVRWPLMTDPSTPSWGEPYQTIQDRMLAALDGARRRAEGHEAVLVSHQLPIVTVQRWVAGLDVAHLPWDRRCELASVTSVVFDGEHVIDCVYTEPAQEI</sequence>
<reference evidence="1 2" key="1">
    <citation type="submission" date="2014-07" db="EMBL/GenBank/DDBJ databases">
        <title>Complete genome sequence of Corynebacterium atypicum DSM 44849: identifiction of the mycolic acid biosynthesis genes.</title>
        <authorList>
            <person name="Tippelt A."/>
            <person name="Mollmann S."/>
            <person name="Albersmeier A."/>
            <person name="Jaenicke S."/>
            <person name="Ruckert C."/>
            <person name="Tauch A."/>
        </authorList>
    </citation>
    <scope>NUCLEOTIDE SEQUENCE [LARGE SCALE GENOMIC DNA]</scope>
    <source>
        <strain evidence="1 2">R2070</strain>
    </source>
</reference>
<organism evidence="1 2">
    <name type="scientific">Corynebacterium atypicum</name>
    <dbReference type="NCBI Taxonomy" id="191610"/>
    <lineage>
        <taxon>Bacteria</taxon>
        <taxon>Bacillati</taxon>
        <taxon>Actinomycetota</taxon>
        <taxon>Actinomycetes</taxon>
        <taxon>Mycobacteriales</taxon>
        <taxon>Corynebacteriaceae</taxon>
        <taxon>Corynebacterium</taxon>
    </lineage>
</organism>
<evidence type="ECO:0008006" key="3">
    <source>
        <dbReference type="Google" id="ProtNLM"/>
    </source>
</evidence>
<keyword evidence="2" id="KW-1185">Reference proteome</keyword>
<dbReference type="Proteomes" id="UP000028504">
    <property type="component" value="Chromosome"/>
</dbReference>